<feature type="chain" id="PRO_5032449179" description="Phospholipase A2 inhibitor N-terminal domain-containing protein" evidence="6">
    <location>
        <begin position="17"/>
        <end position="161"/>
    </location>
</feature>
<dbReference type="SUPFAM" id="SSF57302">
    <property type="entry name" value="Snake toxin-like"/>
    <property type="match status" value="1"/>
</dbReference>
<dbReference type="Pfam" id="PF02988">
    <property type="entry name" value="PLA2_inh"/>
    <property type="match status" value="1"/>
</dbReference>
<evidence type="ECO:0000256" key="2">
    <source>
        <dbReference type="ARBA" id="ARBA00006570"/>
    </source>
</evidence>
<sequence>FLKVLFLSFFSCLLLGESLICEICSGAEATCANETQNCLPVLNKCATLQSESIVMIHITNKLCIHSKDCNEDLTVVNMGKGGVMSTKLSCCAGILCNQKVLPLPPINRTLNGKECKGCFGLHKTSCQQEEVVHCTGEQMYCVELYGTASIRNPGTIEAAGN</sequence>
<evidence type="ECO:0000256" key="4">
    <source>
        <dbReference type="ARBA" id="ARBA00023005"/>
    </source>
</evidence>
<evidence type="ECO:0000313" key="8">
    <source>
        <dbReference type="Ensembl" id="ENSACAP00000004290.3"/>
    </source>
</evidence>
<keyword evidence="9" id="KW-1185">Reference proteome</keyword>
<organism evidence="8 9">
    <name type="scientific">Anolis carolinensis</name>
    <name type="common">Green anole</name>
    <name type="synonym">American chameleon</name>
    <dbReference type="NCBI Taxonomy" id="28377"/>
    <lineage>
        <taxon>Eukaryota</taxon>
        <taxon>Metazoa</taxon>
        <taxon>Chordata</taxon>
        <taxon>Craniata</taxon>
        <taxon>Vertebrata</taxon>
        <taxon>Euteleostomi</taxon>
        <taxon>Lepidosauria</taxon>
        <taxon>Squamata</taxon>
        <taxon>Bifurcata</taxon>
        <taxon>Unidentata</taxon>
        <taxon>Episquamata</taxon>
        <taxon>Toxicofera</taxon>
        <taxon>Iguania</taxon>
        <taxon>Dactyloidae</taxon>
        <taxon>Anolis</taxon>
    </lineage>
</organism>
<name>H9G8Z4_ANOCA</name>
<evidence type="ECO:0000313" key="9">
    <source>
        <dbReference type="Proteomes" id="UP000001646"/>
    </source>
</evidence>
<keyword evidence="5" id="KW-1015">Disulfide bond</keyword>
<comment type="similarity">
    <text evidence="2">Belongs to the CNF-like-inhibitor family.</text>
</comment>
<dbReference type="InterPro" id="IPR050918">
    <property type="entry name" value="CNF-like_PLA2_Inhibitor"/>
</dbReference>
<proteinExistence type="inferred from homology"/>
<dbReference type="AlphaFoldDB" id="H9G8Z4"/>
<dbReference type="Gene3D" id="2.10.60.10">
    <property type="entry name" value="CD59"/>
    <property type="match status" value="2"/>
</dbReference>
<evidence type="ECO:0000256" key="1">
    <source>
        <dbReference type="ARBA" id="ARBA00004613"/>
    </source>
</evidence>
<dbReference type="GO" id="GO:0005576">
    <property type="term" value="C:extracellular region"/>
    <property type="evidence" value="ECO:0007669"/>
    <property type="project" value="UniProtKB-SubCell"/>
</dbReference>
<dbReference type="InParanoid" id="H9G8Z4"/>
<reference evidence="8" key="2">
    <citation type="submission" date="2025-08" db="UniProtKB">
        <authorList>
            <consortium name="Ensembl"/>
        </authorList>
    </citation>
    <scope>IDENTIFICATION</scope>
</reference>
<evidence type="ECO:0000256" key="5">
    <source>
        <dbReference type="ARBA" id="ARBA00023157"/>
    </source>
</evidence>
<dbReference type="Bgee" id="ENSACAG00000004429">
    <property type="expression patterns" value="Expressed in liver and 5 other cell types or tissues"/>
</dbReference>
<dbReference type="Ensembl" id="ENSACAT00000004390.3">
    <property type="protein sequence ID" value="ENSACAP00000004290.3"/>
    <property type="gene ID" value="ENSACAG00000004429.3"/>
</dbReference>
<dbReference type="GeneTree" id="ENSGT00940000164395"/>
<dbReference type="InterPro" id="IPR004126">
    <property type="entry name" value="PLipase_A2_inh_N"/>
</dbReference>
<feature type="signal peptide" evidence="6">
    <location>
        <begin position="1"/>
        <end position="16"/>
    </location>
</feature>
<dbReference type="PANTHER" id="PTHR20914:SF30">
    <property type="entry name" value="LY6_PLAUR DOMAIN CONTAINING 9"/>
    <property type="match status" value="1"/>
</dbReference>
<keyword evidence="6" id="KW-0732">Signal</keyword>
<protein>
    <recommendedName>
        <fullName evidence="7">Phospholipase A2 inhibitor N-terminal domain-containing protein</fullName>
    </recommendedName>
</protein>
<reference evidence="8" key="1">
    <citation type="submission" date="2009-12" db="EMBL/GenBank/DDBJ databases">
        <title>The Genome Sequence of Anolis carolinensis (Green Anole Lizard).</title>
        <authorList>
            <consortium name="The Genome Sequencing Platform"/>
            <person name="Di Palma F."/>
            <person name="Alfoldi J."/>
            <person name="Heiman D."/>
            <person name="Young S."/>
            <person name="Grabherr M."/>
            <person name="Johnson J."/>
            <person name="Lander E.S."/>
            <person name="Lindblad-Toh K."/>
        </authorList>
    </citation>
    <scope>NUCLEOTIDE SEQUENCE [LARGE SCALE GENOMIC DNA]</scope>
    <source>
        <strain evidence="8">JBL SC #1</strain>
    </source>
</reference>
<dbReference type="GO" id="GO:0019834">
    <property type="term" value="F:phospholipase A2 inhibitor activity"/>
    <property type="evidence" value="ECO:0007669"/>
    <property type="project" value="UniProtKB-KW"/>
</dbReference>
<evidence type="ECO:0000259" key="7">
    <source>
        <dbReference type="Pfam" id="PF02988"/>
    </source>
</evidence>
<dbReference type="HOGENOM" id="CLU_094248_1_0_1"/>
<dbReference type="STRING" id="28377.ENSACAP00000004290"/>
<feature type="domain" description="Phospholipase A2 inhibitor N-terminal" evidence="7">
    <location>
        <begin position="21"/>
        <end position="97"/>
    </location>
</feature>
<accession>H9G8Z4</accession>
<comment type="subcellular location">
    <subcellularLocation>
        <location evidence="1">Secreted</location>
    </subcellularLocation>
</comment>
<reference evidence="8" key="3">
    <citation type="submission" date="2025-09" db="UniProtKB">
        <authorList>
            <consortium name="Ensembl"/>
        </authorList>
    </citation>
    <scope>IDENTIFICATION</scope>
</reference>
<dbReference type="Proteomes" id="UP000001646">
    <property type="component" value="Unplaced"/>
</dbReference>
<keyword evidence="4" id="KW-0593">Phospholipase A2 inhibitor</keyword>
<keyword evidence="3" id="KW-0964">Secreted</keyword>
<evidence type="ECO:0000256" key="3">
    <source>
        <dbReference type="ARBA" id="ARBA00022525"/>
    </source>
</evidence>
<dbReference type="PANTHER" id="PTHR20914">
    <property type="entry name" value="LY6/PLAUR DOMAIN-CONTAINING PROTEIN 8"/>
    <property type="match status" value="1"/>
</dbReference>
<dbReference type="InterPro" id="IPR045860">
    <property type="entry name" value="Snake_toxin-like_sf"/>
</dbReference>
<evidence type="ECO:0000256" key="6">
    <source>
        <dbReference type="SAM" id="SignalP"/>
    </source>
</evidence>